<keyword evidence="3" id="KW-0813">Transport</keyword>
<evidence type="ECO:0000256" key="2">
    <source>
        <dbReference type="ARBA" id="ARBA00022643"/>
    </source>
</evidence>
<comment type="caution">
    <text evidence="5">The sequence shown here is derived from an EMBL/GenBank/DDBJ whole genome shotgun (WGS) entry which is preliminary data.</text>
</comment>
<evidence type="ECO:0000259" key="4">
    <source>
        <dbReference type="PROSITE" id="PS50902"/>
    </source>
</evidence>
<proteinExistence type="predicted"/>
<reference evidence="6" key="1">
    <citation type="journal article" date="2019" name="Genome Announc.">
        <title>Draft Genome Sequence of Pseudoalteromonas piscicida Strain 36Y ROTHPW, an Hypersaline Seawater Isolate from the South Coast of Sonora, Mexico.</title>
        <authorList>
            <person name="Sanchez-Diaz R."/>
            <person name="Molina-Garza Z.J."/>
            <person name="Cruz-Suarez L.E."/>
            <person name="Selvin J."/>
            <person name="Kiran G.S."/>
            <person name="Ibarra-Gamez J.C."/>
            <person name="Gomez-Gil B."/>
            <person name="Galaviz-Silva L."/>
        </authorList>
    </citation>
    <scope>NUCLEOTIDE SEQUENCE [LARGE SCALE GENOMIC DNA]</scope>
    <source>
        <strain evidence="6">36Y_RITHPW</strain>
    </source>
</reference>
<dbReference type="RefSeq" id="WP_099642904.1">
    <property type="nucleotide sequence ID" value="NZ_JAQPZX010000005.1"/>
</dbReference>
<sequence>MAKVSIFVGSMYGNAENLANDSAEFLNKSGHEAHVVEPATLAELKQAENILFISSTTGSGDIPDNLLPLFLQMQSEFPMLTGKQVAVIALGDTSYGDTYCGAGKQIDALIEELNATRVQARLDIDACEYFEPWECAEPWLQTLADKL</sequence>
<evidence type="ECO:0000256" key="1">
    <source>
        <dbReference type="ARBA" id="ARBA00022630"/>
    </source>
</evidence>
<keyword evidence="6" id="KW-1185">Reference proteome</keyword>
<dbReference type="PRINTS" id="PR00369">
    <property type="entry name" value="FLAVODOXIN"/>
</dbReference>
<feature type="domain" description="Flavodoxin-like" evidence="4">
    <location>
        <begin position="4"/>
        <end position="144"/>
    </location>
</feature>
<dbReference type="Pfam" id="PF00258">
    <property type="entry name" value="Flavodoxin_1"/>
    <property type="match status" value="1"/>
</dbReference>
<dbReference type="EMBL" id="NKHF01000068">
    <property type="protein sequence ID" value="PCK30967.1"/>
    <property type="molecule type" value="Genomic_DNA"/>
</dbReference>
<dbReference type="PROSITE" id="PS50902">
    <property type="entry name" value="FLAVODOXIN_LIKE"/>
    <property type="match status" value="1"/>
</dbReference>
<dbReference type="GO" id="GO:0010181">
    <property type="term" value="F:FMN binding"/>
    <property type="evidence" value="ECO:0007669"/>
    <property type="project" value="InterPro"/>
</dbReference>
<dbReference type="Proteomes" id="UP000228621">
    <property type="component" value="Unassembled WGS sequence"/>
</dbReference>
<dbReference type="SUPFAM" id="SSF52218">
    <property type="entry name" value="Flavoproteins"/>
    <property type="match status" value="1"/>
</dbReference>
<protein>
    <submittedName>
        <fullName evidence="5">Flavodoxin</fullName>
    </submittedName>
</protein>
<dbReference type="PANTHER" id="PTHR19384">
    <property type="entry name" value="NITRIC OXIDE SYNTHASE-RELATED"/>
    <property type="match status" value="1"/>
</dbReference>
<dbReference type="InterPro" id="IPR008254">
    <property type="entry name" value="Flavodoxin/NO_synth"/>
</dbReference>
<dbReference type="OrthoDB" id="359268at2"/>
<dbReference type="GO" id="GO:0050660">
    <property type="term" value="F:flavin adenine dinucleotide binding"/>
    <property type="evidence" value="ECO:0007669"/>
    <property type="project" value="TreeGrafter"/>
</dbReference>
<gene>
    <name evidence="5" type="ORF">CEX98_15200</name>
</gene>
<dbReference type="AlphaFoldDB" id="A0A2A5JNL6"/>
<evidence type="ECO:0000313" key="5">
    <source>
        <dbReference type="EMBL" id="PCK30967.1"/>
    </source>
</evidence>
<keyword evidence="2" id="KW-0288">FMN</keyword>
<dbReference type="GO" id="GO:0005829">
    <property type="term" value="C:cytosol"/>
    <property type="evidence" value="ECO:0007669"/>
    <property type="project" value="TreeGrafter"/>
</dbReference>
<dbReference type="GO" id="GO:0016491">
    <property type="term" value="F:oxidoreductase activity"/>
    <property type="evidence" value="ECO:0007669"/>
    <property type="project" value="TreeGrafter"/>
</dbReference>
<keyword evidence="1" id="KW-0285">Flavoprotein</keyword>
<organism evidence="5 6">
    <name type="scientific">Pseudoalteromonas piscicida</name>
    <dbReference type="NCBI Taxonomy" id="43662"/>
    <lineage>
        <taxon>Bacteria</taxon>
        <taxon>Pseudomonadati</taxon>
        <taxon>Pseudomonadota</taxon>
        <taxon>Gammaproteobacteria</taxon>
        <taxon>Alteromonadales</taxon>
        <taxon>Pseudoalteromonadaceae</taxon>
        <taxon>Pseudoalteromonas</taxon>
    </lineage>
</organism>
<name>A0A2A5JNL6_PSEO7</name>
<accession>A0A2A5JNL6</accession>
<dbReference type="Gene3D" id="3.40.50.360">
    <property type="match status" value="1"/>
</dbReference>
<dbReference type="NCBIfam" id="NF005989">
    <property type="entry name" value="PRK08105.1"/>
    <property type="match status" value="1"/>
</dbReference>
<dbReference type="InterPro" id="IPR029039">
    <property type="entry name" value="Flavoprotein-like_sf"/>
</dbReference>
<evidence type="ECO:0000313" key="6">
    <source>
        <dbReference type="Proteomes" id="UP000228621"/>
    </source>
</evidence>
<evidence type="ECO:0000256" key="3">
    <source>
        <dbReference type="ARBA" id="ARBA00022982"/>
    </source>
</evidence>
<dbReference type="InterPro" id="IPR001094">
    <property type="entry name" value="Flavdoxin-like"/>
</dbReference>
<keyword evidence="3" id="KW-0249">Electron transport</keyword>